<evidence type="ECO:0000256" key="6">
    <source>
        <dbReference type="ARBA" id="ARBA00023242"/>
    </source>
</evidence>
<feature type="compositionally biased region" description="Basic and acidic residues" evidence="7">
    <location>
        <begin position="123"/>
        <end position="132"/>
    </location>
</feature>
<dbReference type="SUPFAM" id="SSF46689">
    <property type="entry name" value="Homeodomain-like"/>
    <property type="match status" value="1"/>
</dbReference>
<feature type="domain" description="Myb-like" evidence="8">
    <location>
        <begin position="11"/>
        <end position="63"/>
    </location>
</feature>
<feature type="domain" description="HTH myb-type" evidence="9">
    <location>
        <begin position="11"/>
        <end position="63"/>
    </location>
</feature>
<dbReference type="PANTHER" id="PTHR10641:SF1103">
    <property type="entry name" value="TRANSCRIPTION FACTOR MYB72"/>
    <property type="match status" value="1"/>
</dbReference>
<evidence type="ECO:0000259" key="8">
    <source>
        <dbReference type="PROSITE" id="PS50090"/>
    </source>
</evidence>
<feature type="compositionally biased region" description="Low complexity" evidence="7">
    <location>
        <begin position="133"/>
        <end position="143"/>
    </location>
</feature>
<evidence type="ECO:0000256" key="4">
    <source>
        <dbReference type="ARBA" id="ARBA00023125"/>
    </source>
</evidence>
<name>A0A9W7I4A1_HIBTR</name>
<dbReference type="GO" id="GO:0005634">
    <property type="term" value="C:nucleus"/>
    <property type="evidence" value="ECO:0007669"/>
    <property type="project" value="UniProtKB-SubCell"/>
</dbReference>
<keyword evidence="5" id="KW-0804">Transcription</keyword>
<feature type="domain" description="HTH myb-type" evidence="9">
    <location>
        <begin position="64"/>
        <end position="118"/>
    </location>
</feature>
<dbReference type="AlphaFoldDB" id="A0A9W7I4A1"/>
<dbReference type="PROSITE" id="PS51294">
    <property type="entry name" value="HTH_MYB"/>
    <property type="match status" value="2"/>
</dbReference>
<gene>
    <name evidence="10" type="ORF">HRI_002535500</name>
</gene>
<dbReference type="GO" id="GO:0003677">
    <property type="term" value="F:DNA binding"/>
    <property type="evidence" value="ECO:0007669"/>
    <property type="project" value="UniProtKB-KW"/>
</dbReference>
<evidence type="ECO:0000256" key="2">
    <source>
        <dbReference type="ARBA" id="ARBA00022737"/>
    </source>
</evidence>
<evidence type="ECO:0000256" key="3">
    <source>
        <dbReference type="ARBA" id="ARBA00023015"/>
    </source>
</evidence>
<accession>A0A9W7I4A1</accession>
<dbReference type="SMART" id="SM00717">
    <property type="entry name" value="SANT"/>
    <property type="match status" value="2"/>
</dbReference>
<comment type="caution">
    <text evidence="10">The sequence shown here is derived from an EMBL/GenBank/DDBJ whole genome shotgun (WGS) entry which is preliminary data.</text>
</comment>
<dbReference type="Pfam" id="PF00249">
    <property type="entry name" value="Myb_DNA-binding"/>
    <property type="match status" value="2"/>
</dbReference>
<comment type="subcellular location">
    <subcellularLocation>
        <location evidence="1">Nucleus</location>
    </subcellularLocation>
</comment>
<evidence type="ECO:0000313" key="10">
    <source>
        <dbReference type="EMBL" id="GMI88662.1"/>
    </source>
</evidence>
<dbReference type="Gene3D" id="1.10.10.60">
    <property type="entry name" value="Homeodomain-like"/>
    <property type="match status" value="2"/>
</dbReference>
<evidence type="ECO:0000256" key="7">
    <source>
        <dbReference type="SAM" id="MobiDB-lite"/>
    </source>
</evidence>
<dbReference type="PANTHER" id="PTHR10641">
    <property type="entry name" value="MYB FAMILY TRANSCRIPTION FACTOR"/>
    <property type="match status" value="1"/>
</dbReference>
<feature type="compositionally biased region" description="Polar residues" evidence="7">
    <location>
        <begin position="326"/>
        <end position="337"/>
    </location>
</feature>
<evidence type="ECO:0000313" key="11">
    <source>
        <dbReference type="Proteomes" id="UP001165190"/>
    </source>
</evidence>
<keyword evidence="11" id="KW-1185">Reference proteome</keyword>
<feature type="region of interest" description="Disordered" evidence="7">
    <location>
        <begin position="112"/>
        <end position="143"/>
    </location>
</feature>
<reference evidence="10" key="1">
    <citation type="submission" date="2023-05" db="EMBL/GenBank/DDBJ databases">
        <title>Genome and transcriptome analyses reveal genes involved in the formation of fine ridges on petal epidermal cells in Hibiscus trionum.</title>
        <authorList>
            <person name="Koshimizu S."/>
            <person name="Masuda S."/>
            <person name="Ishii T."/>
            <person name="Shirasu K."/>
            <person name="Hoshino A."/>
            <person name="Arita M."/>
        </authorList>
    </citation>
    <scope>NUCLEOTIDE SEQUENCE</scope>
    <source>
        <strain evidence="10">Hamamatsu line</strain>
    </source>
</reference>
<dbReference type="OrthoDB" id="2143914at2759"/>
<protein>
    <submittedName>
        <fullName evidence="10">Myb domain protein 63, MYB DOMAIN PROTEIN 63</fullName>
    </submittedName>
</protein>
<evidence type="ECO:0000256" key="5">
    <source>
        <dbReference type="ARBA" id="ARBA00023163"/>
    </source>
</evidence>
<feature type="region of interest" description="Disordered" evidence="7">
    <location>
        <begin position="160"/>
        <end position="204"/>
    </location>
</feature>
<dbReference type="InterPro" id="IPR009057">
    <property type="entry name" value="Homeodomain-like_sf"/>
</dbReference>
<dbReference type="FunFam" id="1.10.10.60:FF:000015">
    <property type="entry name" value="Transcription factor RAX3"/>
    <property type="match status" value="1"/>
</dbReference>
<feature type="compositionally biased region" description="Low complexity" evidence="7">
    <location>
        <begin position="170"/>
        <end position="197"/>
    </location>
</feature>
<dbReference type="PROSITE" id="PS50090">
    <property type="entry name" value="MYB_LIKE"/>
    <property type="match status" value="2"/>
</dbReference>
<feature type="domain" description="Myb-like" evidence="8">
    <location>
        <begin position="64"/>
        <end position="114"/>
    </location>
</feature>
<keyword evidence="2" id="KW-0677">Repeat</keyword>
<evidence type="ECO:0000256" key="1">
    <source>
        <dbReference type="ARBA" id="ARBA00004123"/>
    </source>
</evidence>
<dbReference type="Proteomes" id="UP001165190">
    <property type="component" value="Unassembled WGS sequence"/>
</dbReference>
<keyword evidence="6" id="KW-0539">Nucleus</keyword>
<keyword evidence="4" id="KW-0238">DNA-binding</keyword>
<dbReference type="InterPro" id="IPR017930">
    <property type="entry name" value="Myb_dom"/>
</dbReference>
<keyword evidence="3" id="KW-0805">Transcription regulation</keyword>
<evidence type="ECO:0000259" key="9">
    <source>
        <dbReference type="PROSITE" id="PS51294"/>
    </source>
</evidence>
<feature type="region of interest" description="Disordered" evidence="7">
    <location>
        <begin position="296"/>
        <end position="337"/>
    </location>
</feature>
<proteinExistence type="predicted"/>
<sequence length="337" mass="37542">MGKGRAPCCDKDKVKRGPWSPSEDMRLISFIQKHGHQNWRALPKQAGLLRCGKSCRLRWINYLRPDVKRGNFTKDEEDAIIRLHETMGNKWSKIASHLPGRTDNEIKNVWNTHLKKRSVSNNEKTHKKDGSKESSMATSSSSSSCISSYTREAFAMAVPDKAQDSETHQLSNNGSSPSEELEGLSSSSISSNVTNSGQVGVSNPEDQVGSLFNFIGGYYDANNNTSEEVNKPDILDTAFDIPLESDLEFWNMLDSLGPFQPEGIESHDGNQSSNFEEVENNKWLLYLEQELGLESMDGSEDEPLGPETNDMVLKPEGEMGMGHYHSTVQPHESNATK</sequence>
<dbReference type="EMBL" id="BSYR01000022">
    <property type="protein sequence ID" value="GMI88662.1"/>
    <property type="molecule type" value="Genomic_DNA"/>
</dbReference>
<dbReference type="InterPro" id="IPR001005">
    <property type="entry name" value="SANT/Myb"/>
</dbReference>
<organism evidence="10 11">
    <name type="scientific">Hibiscus trionum</name>
    <name type="common">Flower of an hour</name>
    <dbReference type="NCBI Taxonomy" id="183268"/>
    <lineage>
        <taxon>Eukaryota</taxon>
        <taxon>Viridiplantae</taxon>
        <taxon>Streptophyta</taxon>
        <taxon>Embryophyta</taxon>
        <taxon>Tracheophyta</taxon>
        <taxon>Spermatophyta</taxon>
        <taxon>Magnoliopsida</taxon>
        <taxon>eudicotyledons</taxon>
        <taxon>Gunneridae</taxon>
        <taxon>Pentapetalae</taxon>
        <taxon>rosids</taxon>
        <taxon>malvids</taxon>
        <taxon>Malvales</taxon>
        <taxon>Malvaceae</taxon>
        <taxon>Malvoideae</taxon>
        <taxon>Hibiscus</taxon>
    </lineage>
</organism>
<dbReference type="InterPro" id="IPR015495">
    <property type="entry name" value="Myb_TF_plants"/>
</dbReference>
<dbReference type="CDD" id="cd00167">
    <property type="entry name" value="SANT"/>
    <property type="match status" value="2"/>
</dbReference>